<dbReference type="AlphaFoldDB" id="A0A7C9PF72"/>
<gene>
    <name evidence="2" type="ORF">G3A44_02670</name>
</gene>
<name>A0A7C9PF72_9BURK</name>
<keyword evidence="3" id="KW-1185">Reference proteome</keyword>
<dbReference type="SUPFAM" id="SSF53335">
    <property type="entry name" value="S-adenosyl-L-methionine-dependent methyltransferases"/>
    <property type="match status" value="1"/>
</dbReference>
<dbReference type="Proteomes" id="UP000484255">
    <property type="component" value="Unassembled WGS sequence"/>
</dbReference>
<dbReference type="InterPro" id="IPR029063">
    <property type="entry name" value="SAM-dependent_MTases_sf"/>
</dbReference>
<protein>
    <submittedName>
        <fullName evidence="2">Spermidine synthase</fullName>
    </submittedName>
</protein>
<evidence type="ECO:0000313" key="3">
    <source>
        <dbReference type="Proteomes" id="UP000484255"/>
    </source>
</evidence>
<dbReference type="PANTHER" id="PTHR43317:SF11">
    <property type="entry name" value="POLYAMINE AMINOPROPYLTRANSFERASE 2"/>
    <property type="match status" value="1"/>
</dbReference>
<dbReference type="GO" id="GO:0006596">
    <property type="term" value="P:polyamine biosynthetic process"/>
    <property type="evidence" value="ECO:0007669"/>
    <property type="project" value="UniProtKB-KW"/>
</dbReference>
<dbReference type="PANTHER" id="PTHR43317">
    <property type="entry name" value="THERMOSPERMINE SYNTHASE ACAULIS5"/>
    <property type="match status" value="1"/>
</dbReference>
<evidence type="ECO:0000313" key="2">
    <source>
        <dbReference type="EMBL" id="NDY90091.1"/>
    </source>
</evidence>
<dbReference type="RefSeq" id="WP_163456088.1">
    <property type="nucleotide sequence ID" value="NZ_JAAGOH010000002.1"/>
</dbReference>
<evidence type="ECO:0000256" key="1">
    <source>
        <dbReference type="ARBA" id="ARBA00023115"/>
    </source>
</evidence>
<accession>A0A7C9PF72</accession>
<keyword evidence="1" id="KW-0620">Polyamine biosynthesis</keyword>
<dbReference type="EMBL" id="JAAGOH010000002">
    <property type="protein sequence ID" value="NDY90091.1"/>
    <property type="molecule type" value="Genomic_DNA"/>
</dbReference>
<comment type="caution">
    <text evidence="2">The sequence shown here is derived from an EMBL/GenBank/DDBJ whole genome shotgun (WGS) entry which is preliminary data.</text>
</comment>
<dbReference type="Pfam" id="PF01564">
    <property type="entry name" value="Spermine_synth"/>
    <property type="match status" value="1"/>
</dbReference>
<reference evidence="2 3" key="1">
    <citation type="submission" date="2020-02" db="EMBL/GenBank/DDBJ databases">
        <title>Ideonella bacterium strain TBM-1.</title>
        <authorList>
            <person name="Chen W.-M."/>
        </authorList>
    </citation>
    <scope>NUCLEOTIDE SEQUENCE [LARGE SCALE GENOMIC DNA]</scope>
    <source>
        <strain evidence="2 3">TBM-1</strain>
    </source>
</reference>
<proteinExistence type="predicted"/>
<dbReference type="Gene3D" id="3.40.50.150">
    <property type="entry name" value="Vaccinia Virus protein VP39"/>
    <property type="match status" value="1"/>
</dbReference>
<organism evidence="2 3">
    <name type="scientific">Ideonella livida</name>
    <dbReference type="NCBI Taxonomy" id="2707176"/>
    <lineage>
        <taxon>Bacteria</taxon>
        <taxon>Pseudomonadati</taxon>
        <taxon>Pseudomonadota</taxon>
        <taxon>Betaproteobacteria</taxon>
        <taxon>Burkholderiales</taxon>
        <taxon>Sphaerotilaceae</taxon>
        <taxon>Ideonella</taxon>
    </lineage>
</organism>
<sequence length="249" mass="27701">MSEAAGVRYLHLDSVWVQGAMRIAEPWALELEYIQRMMAGLLWRDSEALTEGRAVQLGLGAAALTKFCHKVLRMPTTAVELNPSVIQACRLWFRLPDDDARLAVLQQDAARWVADPANRHVAQLLHVDLYDHEAAAPVLDDEDFYAACRDVLDEDGVMTVNLFGRSSSFARSAGRVARVFGLEQVRCLRPTREGNTVLVAARHTALPEREVLALRAAKIEERFGLPARKWLRMIRPLDPALVATSPAGP</sequence>